<evidence type="ECO:0000313" key="1">
    <source>
        <dbReference type="EMBL" id="PKW18057.1"/>
    </source>
</evidence>
<gene>
    <name evidence="1" type="ORF">A8926_6112</name>
</gene>
<protein>
    <submittedName>
        <fullName evidence="1">Uncharacterized protein</fullName>
    </submittedName>
</protein>
<dbReference type="STRING" id="994479.GCA_000194155_01664"/>
<name>A0A2N3Y556_SACSN</name>
<dbReference type="AlphaFoldDB" id="A0A2N3Y556"/>
<reference evidence="1" key="1">
    <citation type="submission" date="2017-12" db="EMBL/GenBank/DDBJ databases">
        <title>Sequencing the genomes of 1000 Actinobacteria strains.</title>
        <authorList>
            <person name="Klenk H.-P."/>
        </authorList>
    </citation>
    <scope>NUCLEOTIDE SEQUENCE [LARGE SCALE GENOMIC DNA]</scope>
    <source>
        <strain evidence="1">DSM 44228</strain>
    </source>
</reference>
<dbReference type="EMBL" id="PJNB01000001">
    <property type="protein sequence ID" value="PKW18057.1"/>
    <property type="molecule type" value="Genomic_DNA"/>
</dbReference>
<accession>A0A2N3Y556</accession>
<comment type="caution">
    <text evidence="1">The sequence shown here is derived from an EMBL/GenBank/DDBJ whole genome shotgun (WGS) entry which is preliminary data.</text>
</comment>
<keyword evidence="2" id="KW-1185">Reference proteome</keyword>
<proteinExistence type="predicted"/>
<dbReference type="Proteomes" id="UP000233786">
    <property type="component" value="Unassembled WGS sequence"/>
</dbReference>
<organism evidence="1 2">
    <name type="scientific">Saccharopolyspora spinosa</name>
    <dbReference type="NCBI Taxonomy" id="60894"/>
    <lineage>
        <taxon>Bacteria</taxon>
        <taxon>Bacillati</taxon>
        <taxon>Actinomycetota</taxon>
        <taxon>Actinomycetes</taxon>
        <taxon>Pseudonocardiales</taxon>
        <taxon>Pseudonocardiaceae</taxon>
        <taxon>Saccharopolyspora</taxon>
    </lineage>
</organism>
<evidence type="ECO:0000313" key="2">
    <source>
        <dbReference type="Proteomes" id="UP000233786"/>
    </source>
</evidence>
<sequence>MDDREVHRLNYHASKRKKWAKEIKELEALSRSTEVDDGFTPLQEKMDELADFPE</sequence>